<accession>A0A8H4R3B7</accession>
<evidence type="ECO:0000256" key="9">
    <source>
        <dbReference type="ARBA" id="ARBA00023136"/>
    </source>
</evidence>
<evidence type="ECO:0000313" key="13">
    <source>
        <dbReference type="Proteomes" id="UP000521872"/>
    </source>
</evidence>
<keyword evidence="9 10" id="KW-0472">Membrane</keyword>
<feature type="transmembrane region" description="Helical" evidence="10">
    <location>
        <begin position="26"/>
        <end position="47"/>
    </location>
</feature>
<dbReference type="PANTHER" id="PTHR31064">
    <property type="entry name" value="POTASSIUM TRANSPORT PROTEIN DDB_G0292412-RELATED"/>
    <property type="match status" value="1"/>
</dbReference>
<feature type="transmembrane region" description="Helical" evidence="10">
    <location>
        <begin position="86"/>
        <end position="107"/>
    </location>
</feature>
<evidence type="ECO:0000256" key="6">
    <source>
        <dbReference type="ARBA" id="ARBA00022958"/>
    </source>
</evidence>
<keyword evidence="6 10" id="KW-0630">Potassium</keyword>
<evidence type="ECO:0000256" key="2">
    <source>
        <dbReference type="ARBA" id="ARBA00009137"/>
    </source>
</evidence>
<feature type="transmembrane region" description="Helical" evidence="10">
    <location>
        <begin position="524"/>
        <end position="550"/>
    </location>
</feature>
<comment type="similarity">
    <text evidence="2 10">Belongs to the TrkH potassium transport family.</text>
</comment>
<feature type="transmembrane region" description="Helical" evidence="10">
    <location>
        <begin position="585"/>
        <end position="605"/>
    </location>
</feature>
<evidence type="ECO:0000256" key="10">
    <source>
        <dbReference type="PIRNR" id="PIRNR002450"/>
    </source>
</evidence>
<sequence>MTPSVLSNKTEAPRNLLHNIYRNLNFYRVHLLFFTFTPLVFSGIFYASNGRYKISYVDALFNCVSAMTVCGLATINLSSLTGFQQALLFVLMCIGNPVLVSWVIVYMRRYFFARKFENILEAVAAKKATSIIDEDIKKHKPWPHRFVAFFSGKHLSVEDEEQAKEEIRKEGGTMRKLRPEMIRRMDDAPKLVNPSGWVSEGKAPSMRKASVSSNQAVGRDNNSLAISIDFIEPPKRQRRLSDPGRPSRPNSPTNTKMQRYETVADTAPTPPGSPKRFNRTQTVEFAPTPQRPSRKGHILEHGTLFEEPHHDPNMLSPNSNTRFSRMLPPTQSIAPSIHTHHTWHTAHSTHSHAPTRSMHKGFGGFPSPFTILQRIIRHWFPTFERKLTRTVTIPATVSVAPSGAGDREGKKQVPYISFEAVVGRNSAFHALTSEQLDEIGGVEYRALNALLWLIPSYHFGIQLMAFIVIAPYVSLNRWTPVFEQQIRPLNRVWFSAYQVVSAYTNTGTSLVDQSMLPFQKAYPMIVAMIFLILAGNTCFPIFLRFLIWCISKSVPKTSHMHETLHFLLDHPRRCFIYLFPSHQTWFLLTIVLGLTFIDWTFFLTLDLWNPVINAIPTGVRVLDGFFQATAVRAAGFGIVPLASVAPGLKVLYVVMMYISVFPIAMSVRSTNVYEEQSLGVFHADPDPNDEQSFEASGPRMNVWSRYLTMHARRQLAFDMWWLALSLFLICIIERTNLENPAQFGWFNIFYIIFELVSAYGTVGLSLGIPDQNYSFVGAMHSLSKLIICLVMLRGRHRGLPVAIDRAVMLPSEFKKKDEELDNRSHYSLSRNDSLDRRALAYSESLNGHTPDIRQRMRRFSTKHSSNEQHQFPNQMPTSPHTEPGHDTRRNYELHGINEDRPIHLQTINSN</sequence>
<keyword evidence="3 10" id="KW-0813">Transport</keyword>
<dbReference type="PIRSF" id="PIRSF002450">
    <property type="entry name" value="K+_transpter_TRK"/>
    <property type="match status" value="1"/>
</dbReference>
<comment type="caution">
    <text evidence="12">The sequence shown here is derived from an EMBL/GenBank/DDBJ whole genome shotgun (WGS) entry which is preliminary data.</text>
</comment>
<dbReference type="InterPro" id="IPR051143">
    <property type="entry name" value="TrkH_K-transport"/>
</dbReference>
<gene>
    <name evidence="12" type="ORF">D9613_000884</name>
</gene>
<evidence type="ECO:0000256" key="7">
    <source>
        <dbReference type="ARBA" id="ARBA00022989"/>
    </source>
</evidence>
<dbReference type="InterPro" id="IPR003445">
    <property type="entry name" value="Cat_transpt"/>
</dbReference>
<feature type="transmembrane region" description="Helical" evidence="10">
    <location>
        <begin position="449"/>
        <end position="473"/>
    </location>
</feature>
<feature type="transmembrane region" description="Helical" evidence="10">
    <location>
        <begin position="59"/>
        <end position="80"/>
    </location>
</feature>
<feature type="compositionally biased region" description="Basic and acidic residues" evidence="11">
    <location>
        <begin position="232"/>
        <end position="242"/>
    </location>
</feature>
<dbReference type="NCBIfam" id="TIGR00934">
    <property type="entry name" value="2a38euk"/>
    <property type="match status" value="1"/>
</dbReference>
<dbReference type="GO" id="GO:0030007">
    <property type="term" value="P:intracellular potassium ion homeostasis"/>
    <property type="evidence" value="ECO:0007669"/>
    <property type="project" value="UniProtKB-UniRule"/>
</dbReference>
<evidence type="ECO:0000256" key="5">
    <source>
        <dbReference type="ARBA" id="ARBA00022692"/>
    </source>
</evidence>
<comment type="subcellular location">
    <subcellularLocation>
        <location evidence="1">Membrane</location>
        <topology evidence="1">Multi-pass membrane protein</topology>
    </subcellularLocation>
</comment>
<proteinExistence type="inferred from homology"/>
<feature type="compositionally biased region" description="Polar residues" evidence="11">
    <location>
        <begin position="248"/>
        <end position="257"/>
    </location>
</feature>
<dbReference type="GO" id="GO:0005886">
    <property type="term" value="C:plasma membrane"/>
    <property type="evidence" value="ECO:0007669"/>
    <property type="project" value="InterPro"/>
</dbReference>
<reference evidence="12 13" key="1">
    <citation type="submission" date="2019-12" db="EMBL/GenBank/DDBJ databases">
        <authorList>
            <person name="Floudas D."/>
            <person name="Bentzer J."/>
            <person name="Ahren D."/>
            <person name="Johansson T."/>
            <person name="Persson P."/>
            <person name="Tunlid A."/>
        </authorList>
    </citation>
    <scope>NUCLEOTIDE SEQUENCE [LARGE SCALE GENOMIC DNA]</scope>
    <source>
        <strain evidence="12 13">CBS 102.39</strain>
    </source>
</reference>
<feature type="transmembrane region" description="Helical" evidence="10">
    <location>
        <begin position="744"/>
        <end position="767"/>
    </location>
</feature>
<dbReference type="InterPro" id="IPR004773">
    <property type="entry name" value="K/Na_transp_Trk1/HKT1"/>
</dbReference>
<keyword evidence="8 10" id="KW-0406">Ion transport</keyword>
<protein>
    <recommendedName>
        <fullName evidence="10">Potassium transport protein</fullName>
    </recommendedName>
</protein>
<evidence type="ECO:0000256" key="4">
    <source>
        <dbReference type="ARBA" id="ARBA00022538"/>
    </source>
</evidence>
<evidence type="ECO:0000256" key="3">
    <source>
        <dbReference type="ARBA" id="ARBA00022448"/>
    </source>
</evidence>
<feature type="compositionally biased region" description="Polar residues" evidence="11">
    <location>
        <begin position="210"/>
        <end position="225"/>
    </location>
</feature>
<dbReference type="AlphaFoldDB" id="A0A8H4R3B7"/>
<evidence type="ECO:0000256" key="11">
    <source>
        <dbReference type="SAM" id="MobiDB-lite"/>
    </source>
</evidence>
<feature type="transmembrane region" description="Helical" evidence="10">
    <location>
        <begin position="715"/>
        <end position="732"/>
    </location>
</feature>
<dbReference type="EMBL" id="JAACJL010000015">
    <property type="protein sequence ID" value="KAF4621456.1"/>
    <property type="molecule type" value="Genomic_DNA"/>
</dbReference>
<dbReference type="GO" id="GO:1990573">
    <property type="term" value="P:potassium ion import across plasma membrane"/>
    <property type="evidence" value="ECO:0007669"/>
    <property type="project" value="TreeGrafter"/>
</dbReference>
<evidence type="ECO:0000256" key="1">
    <source>
        <dbReference type="ARBA" id="ARBA00004141"/>
    </source>
</evidence>
<keyword evidence="13" id="KW-1185">Reference proteome</keyword>
<dbReference type="Proteomes" id="UP000521872">
    <property type="component" value="Unassembled WGS sequence"/>
</dbReference>
<evidence type="ECO:0000256" key="8">
    <source>
        <dbReference type="ARBA" id="ARBA00023065"/>
    </source>
</evidence>
<organism evidence="12 13">
    <name type="scientific">Agrocybe pediades</name>
    <dbReference type="NCBI Taxonomy" id="84607"/>
    <lineage>
        <taxon>Eukaryota</taxon>
        <taxon>Fungi</taxon>
        <taxon>Dikarya</taxon>
        <taxon>Basidiomycota</taxon>
        <taxon>Agaricomycotina</taxon>
        <taxon>Agaricomycetes</taxon>
        <taxon>Agaricomycetidae</taxon>
        <taxon>Agaricales</taxon>
        <taxon>Agaricineae</taxon>
        <taxon>Strophariaceae</taxon>
        <taxon>Agrocybe</taxon>
    </lineage>
</organism>
<keyword evidence="5 10" id="KW-0812">Transmembrane</keyword>
<dbReference type="GO" id="GO:0140107">
    <property type="term" value="F:high-affinity potassium ion transmembrane transporter activity"/>
    <property type="evidence" value="ECO:0007669"/>
    <property type="project" value="TreeGrafter"/>
</dbReference>
<dbReference type="PANTHER" id="PTHR31064:SF30">
    <property type="entry name" value="HIGH-AFFINITY POTASSIUM TRANSPORT PROTEIN-RELATED"/>
    <property type="match status" value="1"/>
</dbReference>
<evidence type="ECO:0000313" key="12">
    <source>
        <dbReference type="EMBL" id="KAF4621456.1"/>
    </source>
</evidence>
<feature type="region of interest" description="Disordered" evidence="11">
    <location>
        <begin position="193"/>
        <end position="278"/>
    </location>
</feature>
<keyword evidence="4 10" id="KW-0633">Potassium transport</keyword>
<feature type="compositionally biased region" description="Polar residues" evidence="11">
    <location>
        <begin position="867"/>
        <end position="880"/>
    </location>
</feature>
<keyword evidence="7 10" id="KW-1133">Transmembrane helix</keyword>
<feature type="region of interest" description="Disordered" evidence="11">
    <location>
        <begin position="859"/>
        <end position="889"/>
    </location>
</feature>
<name>A0A8H4R3B7_9AGAR</name>
<dbReference type="InterPro" id="IPR015958">
    <property type="entry name" value="Trk1_fungi"/>
</dbReference>
<dbReference type="Pfam" id="PF02386">
    <property type="entry name" value="TrkH"/>
    <property type="match status" value="1"/>
</dbReference>